<comment type="catalytic activity">
    <reaction evidence="6">
        <text>biotin + L-lysyl-[protein] + ATP = N(6)-biotinyl-L-lysyl-[protein] + AMP + diphosphate + H(+)</text>
        <dbReference type="Rhea" id="RHEA:11756"/>
        <dbReference type="Rhea" id="RHEA-COMP:9752"/>
        <dbReference type="Rhea" id="RHEA-COMP:10505"/>
        <dbReference type="ChEBI" id="CHEBI:15378"/>
        <dbReference type="ChEBI" id="CHEBI:29969"/>
        <dbReference type="ChEBI" id="CHEBI:30616"/>
        <dbReference type="ChEBI" id="CHEBI:33019"/>
        <dbReference type="ChEBI" id="CHEBI:57586"/>
        <dbReference type="ChEBI" id="CHEBI:83144"/>
        <dbReference type="ChEBI" id="CHEBI:456215"/>
        <dbReference type="EC" id="6.3.4.15"/>
    </reaction>
</comment>
<evidence type="ECO:0000313" key="9">
    <source>
        <dbReference type="Proteomes" id="UP001155500"/>
    </source>
</evidence>
<keyword evidence="1" id="KW-0436">Ligase</keyword>
<sequence>MQKLDIDYLTKALTPAQVILHENIDSTNQYILNNLTLLSKGTICLAEQQTAGRGRRGRQWQSPFGRQIIMSLYWTLPINRNIEGVSSVIGLAIADCLQQQGADIQLKWPNDLLYQQRKLGGILIELAKSSDNLWHLVIGIGINVCLPLQQQIDQPWANLNEALPQLERNSLIVALVKHIERYLHYFEHYGITPYLQQQWCSFDAYFVQEVRVITEQKEIIGIAEGIDLQGRLQLITKEQQRLLFNGGEVSLRKK</sequence>
<comment type="caution">
    <text evidence="8">The sequence shown here is derived from an EMBL/GenBank/DDBJ whole genome shotgun (WGS) entry which is preliminary data.</text>
</comment>
<proteinExistence type="predicted"/>
<dbReference type="Gene3D" id="2.30.30.100">
    <property type="match status" value="1"/>
</dbReference>
<dbReference type="NCBIfam" id="TIGR00121">
    <property type="entry name" value="birA_ligase"/>
    <property type="match status" value="1"/>
</dbReference>
<dbReference type="PROSITE" id="PS51733">
    <property type="entry name" value="BPL_LPL_CATALYTIC"/>
    <property type="match status" value="1"/>
</dbReference>
<dbReference type="GO" id="GO:0004077">
    <property type="term" value="F:biotin--[biotin carboxyl-carrier protein] ligase activity"/>
    <property type="evidence" value="ECO:0007669"/>
    <property type="project" value="UniProtKB-EC"/>
</dbReference>
<dbReference type="PANTHER" id="PTHR12835:SF5">
    <property type="entry name" value="BIOTIN--PROTEIN LIGASE"/>
    <property type="match status" value="1"/>
</dbReference>
<dbReference type="CDD" id="cd16442">
    <property type="entry name" value="BPL"/>
    <property type="match status" value="1"/>
</dbReference>
<keyword evidence="3" id="KW-0067">ATP-binding</keyword>
<evidence type="ECO:0000256" key="6">
    <source>
        <dbReference type="ARBA" id="ARBA00047846"/>
    </source>
</evidence>
<dbReference type="Proteomes" id="UP001155500">
    <property type="component" value="Unassembled WGS sequence"/>
</dbReference>
<organism evidence="8 9">
    <name type="scientific">Volucribacter amazonae</name>
    <dbReference type="NCBI Taxonomy" id="256731"/>
    <lineage>
        <taxon>Bacteria</taxon>
        <taxon>Pseudomonadati</taxon>
        <taxon>Pseudomonadota</taxon>
        <taxon>Gammaproteobacteria</taxon>
        <taxon>Pasteurellales</taxon>
        <taxon>Pasteurellaceae</taxon>
        <taxon>Volucribacter</taxon>
    </lineage>
</organism>
<evidence type="ECO:0000256" key="1">
    <source>
        <dbReference type="ARBA" id="ARBA00022598"/>
    </source>
</evidence>
<evidence type="ECO:0000259" key="7">
    <source>
        <dbReference type="PROSITE" id="PS51733"/>
    </source>
</evidence>
<dbReference type="GO" id="GO:0005524">
    <property type="term" value="F:ATP binding"/>
    <property type="evidence" value="ECO:0007669"/>
    <property type="project" value="UniProtKB-KW"/>
</dbReference>
<dbReference type="AlphaFoldDB" id="A0A9X4PDH5"/>
<evidence type="ECO:0000313" key="8">
    <source>
        <dbReference type="EMBL" id="MDG6896162.1"/>
    </source>
</evidence>
<dbReference type="Pfam" id="PF02237">
    <property type="entry name" value="BPL_C"/>
    <property type="match status" value="1"/>
</dbReference>
<evidence type="ECO:0000256" key="4">
    <source>
        <dbReference type="ARBA" id="ARBA00023267"/>
    </source>
</evidence>
<reference evidence="8" key="1">
    <citation type="submission" date="2016-03" db="EMBL/GenBank/DDBJ databases">
        <title>Co-evolution between Pasteurellaceae and their hosts.</title>
        <authorList>
            <person name="Hansen M.J."/>
            <person name="Bojesen A.M."/>
            <person name="Planet P."/>
        </authorList>
    </citation>
    <scope>NUCLEOTIDE SEQUENCE</scope>
    <source>
        <strain evidence="8">146/S8/89</strain>
    </source>
</reference>
<dbReference type="InterPro" id="IPR004143">
    <property type="entry name" value="BPL_LPL_catalytic"/>
</dbReference>
<dbReference type="SUPFAM" id="SSF55681">
    <property type="entry name" value="Class II aaRS and biotin synthetases"/>
    <property type="match status" value="1"/>
</dbReference>
<dbReference type="InterPro" id="IPR004408">
    <property type="entry name" value="Biotin_CoA_COase_ligase"/>
</dbReference>
<dbReference type="InterPro" id="IPR003142">
    <property type="entry name" value="BPL_C"/>
</dbReference>
<accession>A0A9X4PDH5</accession>
<evidence type="ECO:0000256" key="5">
    <source>
        <dbReference type="ARBA" id="ARBA00024227"/>
    </source>
</evidence>
<dbReference type="RefSeq" id="WP_279573519.1">
    <property type="nucleotide sequence ID" value="NZ_LWID01000001.1"/>
</dbReference>
<dbReference type="Pfam" id="PF03099">
    <property type="entry name" value="BPL_LplA_LipB"/>
    <property type="match status" value="1"/>
</dbReference>
<keyword evidence="9" id="KW-1185">Reference proteome</keyword>
<keyword evidence="4" id="KW-0092">Biotin</keyword>
<gene>
    <name evidence="8" type="ORF">A6A20_11170</name>
</gene>
<name>A0A9X4PDH5_9PAST</name>
<dbReference type="SUPFAM" id="SSF50037">
    <property type="entry name" value="C-terminal domain of transcriptional repressors"/>
    <property type="match status" value="1"/>
</dbReference>
<feature type="domain" description="BPL/LPL catalytic" evidence="7">
    <location>
        <begin position="3"/>
        <end position="187"/>
    </location>
</feature>
<evidence type="ECO:0000256" key="3">
    <source>
        <dbReference type="ARBA" id="ARBA00022840"/>
    </source>
</evidence>
<dbReference type="EMBL" id="LWID01000001">
    <property type="protein sequence ID" value="MDG6896162.1"/>
    <property type="molecule type" value="Genomic_DNA"/>
</dbReference>
<keyword evidence="2" id="KW-0547">Nucleotide-binding</keyword>
<dbReference type="EC" id="6.3.4.15" evidence="5"/>
<dbReference type="GO" id="GO:0005737">
    <property type="term" value="C:cytoplasm"/>
    <property type="evidence" value="ECO:0007669"/>
    <property type="project" value="TreeGrafter"/>
</dbReference>
<dbReference type="NCBIfam" id="NF008847">
    <property type="entry name" value="PRK11886.1-2"/>
    <property type="match status" value="1"/>
</dbReference>
<dbReference type="Gene3D" id="3.30.930.10">
    <property type="entry name" value="Bira Bifunctional Protein, Domain 2"/>
    <property type="match status" value="1"/>
</dbReference>
<dbReference type="PANTHER" id="PTHR12835">
    <property type="entry name" value="BIOTIN PROTEIN LIGASE"/>
    <property type="match status" value="1"/>
</dbReference>
<dbReference type="InterPro" id="IPR045864">
    <property type="entry name" value="aa-tRNA-synth_II/BPL/LPL"/>
</dbReference>
<evidence type="ECO:0000256" key="2">
    <source>
        <dbReference type="ARBA" id="ARBA00022741"/>
    </source>
</evidence>
<protein>
    <recommendedName>
        <fullName evidence="5">biotin--[biotin carboxyl-carrier protein] ligase</fullName>
        <ecNumber evidence="5">6.3.4.15</ecNumber>
    </recommendedName>
</protein>
<dbReference type="InterPro" id="IPR008988">
    <property type="entry name" value="Transcriptional_repressor_C"/>
</dbReference>